<accession>A0A0E0EVH7</accession>
<evidence type="ECO:0000313" key="3">
    <source>
        <dbReference type="Proteomes" id="UP000008021"/>
    </source>
</evidence>
<dbReference type="Gramene" id="OMERI10G01150.1">
    <property type="protein sequence ID" value="OMERI10G01150.1"/>
    <property type="gene ID" value="OMERI10G01150"/>
</dbReference>
<sequence length="196" mass="21957">MQELRAQDNEMMESNTTGIFILELAGSSVRYEPEQRSIPFNKKVDNAIDQGIIRQAFDFNTCKFTRQHNNVQNSGICFCKAWLIHLLISSEFRGRGTFDSGQSVELEAEGHGAPEVAPPPRQHARPHGLARGQEGHDVEDDVVGERAEPVLAIGVRRCHGREPVSTRARPEAFRRTGGVRGNCTVEEKQNQRIKKP</sequence>
<evidence type="ECO:0000256" key="1">
    <source>
        <dbReference type="SAM" id="MobiDB-lite"/>
    </source>
</evidence>
<feature type="compositionally biased region" description="Basic and acidic residues" evidence="1">
    <location>
        <begin position="161"/>
        <end position="174"/>
    </location>
</feature>
<reference evidence="2" key="2">
    <citation type="submission" date="2018-05" db="EMBL/GenBank/DDBJ databases">
        <title>OmerRS3 (Oryza meridionalis Reference Sequence Version 3).</title>
        <authorList>
            <person name="Zhang J."/>
            <person name="Kudrna D."/>
            <person name="Lee S."/>
            <person name="Talag J."/>
            <person name="Welchert J."/>
            <person name="Wing R.A."/>
        </authorList>
    </citation>
    <scope>NUCLEOTIDE SEQUENCE [LARGE SCALE GENOMIC DNA]</scope>
    <source>
        <strain evidence="2">OR44</strain>
    </source>
</reference>
<dbReference type="EnsemblPlants" id="OMERI10G01150.2">
    <property type="protein sequence ID" value="OMERI10G01150.2"/>
    <property type="gene ID" value="OMERI10G01150"/>
</dbReference>
<dbReference type="Proteomes" id="UP000008021">
    <property type="component" value="Chromosome 10"/>
</dbReference>
<dbReference type="AlphaFoldDB" id="A0A0E0EVH7"/>
<name>A0A0E0EVH7_9ORYZ</name>
<proteinExistence type="predicted"/>
<keyword evidence="3" id="KW-1185">Reference proteome</keyword>
<protein>
    <submittedName>
        <fullName evidence="2">Uncharacterized protein</fullName>
    </submittedName>
</protein>
<feature type="region of interest" description="Disordered" evidence="1">
    <location>
        <begin position="106"/>
        <end position="135"/>
    </location>
</feature>
<reference evidence="2" key="1">
    <citation type="submission" date="2015-04" db="UniProtKB">
        <authorList>
            <consortium name="EnsemblPlants"/>
        </authorList>
    </citation>
    <scope>IDENTIFICATION</scope>
</reference>
<dbReference type="Gramene" id="OMERI10G01150.2">
    <property type="protein sequence ID" value="OMERI10G01150.2"/>
    <property type="gene ID" value="OMERI10G01150"/>
</dbReference>
<dbReference type="HOGENOM" id="CLU_1392168_0_0_1"/>
<evidence type="ECO:0000313" key="2">
    <source>
        <dbReference type="EnsemblPlants" id="OMERI10G01150.1"/>
    </source>
</evidence>
<feature type="region of interest" description="Disordered" evidence="1">
    <location>
        <begin position="161"/>
        <end position="196"/>
    </location>
</feature>
<organism evidence="2">
    <name type="scientific">Oryza meridionalis</name>
    <dbReference type="NCBI Taxonomy" id="40149"/>
    <lineage>
        <taxon>Eukaryota</taxon>
        <taxon>Viridiplantae</taxon>
        <taxon>Streptophyta</taxon>
        <taxon>Embryophyta</taxon>
        <taxon>Tracheophyta</taxon>
        <taxon>Spermatophyta</taxon>
        <taxon>Magnoliopsida</taxon>
        <taxon>Liliopsida</taxon>
        <taxon>Poales</taxon>
        <taxon>Poaceae</taxon>
        <taxon>BOP clade</taxon>
        <taxon>Oryzoideae</taxon>
        <taxon>Oryzeae</taxon>
        <taxon>Oryzinae</taxon>
        <taxon>Oryza</taxon>
    </lineage>
</organism>
<dbReference type="EnsemblPlants" id="OMERI10G01150.1">
    <property type="protein sequence ID" value="OMERI10G01150.1"/>
    <property type="gene ID" value="OMERI10G01150"/>
</dbReference>